<dbReference type="InterPro" id="IPR015001">
    <property type="entry name" value="DUF1850"/>
</dbReference>
<dbReference type="AlphaFoldDB" id="K2MZR2"/>
<evidence type="ECO:0000313" key="3">
    <source>
        <dbReference type="Proteomes" id="UP000007374"/>
    </source>
</evidence>
<proteinExistence type="predicted"/>
<evidence type="ECO:0008006" key="4">
    <source>
        <dbReference type="Google" id="ProtNLM"/>
    </source>
</evidence>
<keyword evidence="3" id="KW-1185">Reference proteome</keyword>
<protein>
    <recommendedName>
        <fullName evidence="4">DUF1850 domain-containing protein</fullName>
    </recommendedName>
</protein>
<accession>K2MZR2</accession>
<dbReference type="STRING" id="721133.SAMN05216176_113105"/>
<dbReference type="EMBL" id="AMSI01000015">
    <property type="protein sequence ID" value="EKF40738.1"/>
    <property type="molecule type" value="Genomic_DNA"/>
</dbReference>
<evidence type="ECO:0000256" key="1">
    <source>
        <dbReference type="SAM" id="SignalP"/>
    </source>
</evidence>
<gene>
    <name evidence="2" type="ORF">NA8A_19073</name>
</gene>
<feature type="chain" id="PRO_5003861624" description="DUF1850 domain-containing protein" evidence="1">
    <location>
        <begin position="29"/>
        <end position="172"/>
    </location>
</feature>
<dbReference type="Proteomes" id="UP000007374">
    <property type="component" value="Unassembled WGS sequence"/>
</dbReference>
<comment type="caution">
    <text evidence="2">The sequence shown here is derived from an EMBL/GenBank/DDBJ whole genome shotgun (WGS) entry which is preliminary data.</text>
</comment>
<name>K2MZR2_9HYPH</name>
<sequence>MISPGLPCRGALLCAAVLFNSPVFLALAGDGGQAEGCAWELRLMEPRTQRELLDVPLSPGDPTFSLSYTHSVFHTEVVSEYQVRESGIVQVRETFTDPGYGMESSPDDVKGRLEQIDGHLRMELERPIPNLVVRVQRAQNNRITGLESMDLSQLLGDGPIAIRPTRICSPEG</sequence>
<dbReference type="Pfam" id="PF08905">
    <property type="entry name" value="DUF1850"/>
    <property type="match status" value="1"/>
</dbReference>
<evidence type="ECO:0000313" key="2">
    <source>
        <dbReference type="EMBL" id="EKF40738.1"/>
    </source>
</evidence>
<feature type="signal peptide" evidence="1">
    <location>
        <begin position="1"/>
        <end position="28"/>
    </location>
</feature>
<reference evidence="2 3" key="1">
    <citation type="journal article" date="2012" name="J. Bacteriol.">
        <title>Genome Sequence of Nitratireductor indicus Type Strain C115.</title>
        <authorList>
            <person name="Lai Q."/>
            <person name="Li G."/>
            <person name="Yu Z."/>
            <person name="Shao Z."/>
        </authorList>
    </citation>
    <scope>NUCLEOTIDE SEQUENCE [LARGE SCALE GENOMIC DNA]</scope>
    <source>
        <strain evidence="2 3">C115</strain>
    </source>
</reference>
<organism evidence="2 3">
    <name type="scientific">Nitratireductor indicus C115</name>
    <dbReference type="NCBI Taxonomy" id="1231190"/>
    <lineage>
        <taxon>Bacteria</taxon>
        <taxon>Pseudomonadati</taxon>
        <taxon>Pseudomonadota</taxon>
        <taxon>Alphaproteobacteria</taxon>
        <taxon>Hyphomicrobiales</taxon>
        <taxon>Phyllobacteriaceae</taxon>
        <taxon>Nitratireductor</taxon>
    </lineage>
</organism>
<dbReference type="PATRIC" id="fig|1231190.3.peg.3942"/>
<keyword evidence="1" id="KW-0732">Signal</keyword>